<feature type="domain" description="4Fe-4S ferredoxin-type" evidence="10">
    <location>
        <begin position="437"/>
        <end position="468"/>
    </location>
</feature>
<dbReference type="Pfam" id="PF12838">
    <property type="entry name" value="Fer4_7"/>
    <property type="match status" value="1"/>
</dbReference>
<keyword evidence="8" id="KW-1278">Translocase</keyword>
<feature type="binding site" evidence="8">
    <location>
        <position position="454"/>
    </location>
    <ligand>
        <name>[4Fe-4S] cluster</name>
        <dbReference type="ChEBI" id="CHEBI:49883"/>
        <label>2</label>
    </ligand>
</feature>
<evidence type="ECO:0000256" key="7">
    <source>
        <dbReference type="ARBA" id="ARBA00023014"/>
    </source>
</evidence>
<dbReference type="PANTHER" id="PTHR43034">
    <property type="entry name" value="ION-TRANSLOCATING OXIDOREDUCTASE COMPLEX SUBUNIT C"/>
    <property type="match status" value="1"/>
</dbReference>
<evidence type="ECO:0000256" key="6">
    <source>
        <dbReference type="ARBA" id="ARBA00023004"/>
    </source>
</evidence>
<dbReference type="Proteomes" id="UP000316360">
    <property type="component" value="Unassembled WGS sequence"/>
</dbReference>
<dbReference type="EC" id="7.-.-.-" evidence="8"/>
<dbReference type="GO" id="GO:0022900">
    <property type="term" value="P:electron transport chain"/>
    <property type="evidence" value="ECO:0007669"/>
    <property type="project" value="UniProtKB-UniRule"/>
</dbReference>
<evidence type="ECO:0000256" key="9">
    <source>
        <dbReference type="SAM" id="MobiDB-lite"/>
    </source>
</evidence>
<keyword evidence="8" id="KW-0472">Membrane</keyword>
<reference evidence="11 12" key="1">
    <citation type="submission" date="2019-03" db="EMBL/GenBank/DDBJ databases">
        <title>Metabolic potential of uncultured bacteria and archaea associated with petroleum seepage in deep-sea sediments.</title>
        <authorList>
            <person name="Dong X."/>
            <person name="Hubert C."/>
        </authorList>
    </citation>
    <scope>NUCLEOTIDE SEQUENCE [LARGE SCALE GENOMIC DNA]</scope>
    <source>
        <strain evidence="11">E44_bin7</strain>
    </source>
</reference>
<keyword evidence="7 8" id="KW-0411">Iron-sulfur</keyword>
<dbReference type="InterPro" id="IPR011538">
    <property type="entry name" value="Nuo51_FMN-bd"/>
</dbReference>
<dbReference type="InterPro" id="IPR037225">
    <property type="entry name" value="Nuo51_FMN-bd_sf"/>
</dbReference>
<evidence type="ECO:0000256" key="1">
    <source>
        <dbReference type="ARBA" id="ARBA00022448"/>
    </source>
</evidence>
<dbReference type="SUPFAM" id="SSF142019">
    <property type="entry name" value="Nqo1 FMN-binding domain-like"/>
    <property type="match status" value="1"/>
</dbReference>
<evidence type="ECO:0000313" key="12">
    <source>
        <dbReference type="Proteomes" id="UP000316360"/>
    </source>
</evidence>
<dbReference type="GO" id="GO:0051539">
    <property type="term" value="F:4 iron, 4 sulfur cluster binding"/>
    <property type="evidence" value="ECO:0007669"/>
    <property type="project" value="UniProtKB-KW"/>
</dbReference>
<name>A0A523RX46_UNCAE</name>
<dbReference type="PROSITE" id="PS51379">
    <property type="entry name" value="4FE4S_FER_2"/>
    <property type="match status" value="2"/>
</dbReference>
<dbReference type="SUPFAM" id="SSF46548">
    <property type="entry name" value="alpha-helical ferredoxin"/>
    <property type="match status" value="1"/>
</dbReference>
<proteinExistence type="inferred from homology"/>
<evidence type="ECO:0000259" key="10">
    <source>
        <dbReference type="PROSITE" id="PS51379"/>
    </source>
</evidence>
<feature type="binding site" evidence="8">
    <location>
        <position position="415"/>
    </location>
    <ligand>
        <name>[4Fe-4S] cluster</name>
        <dbReference type="ChEBI" id="CHEBI:49883"/>
        <label>1</label>
    </ligand>
</feature>
<comment type="function">
    <text evidence="8">Part of a membrane-bound complex that couples electron transfer with translocation of ions across the membrane.</text>
</comment>
<keyword evidence="5 8" id="KW-0249">Electron transport</keyword>
<dbReference type="Pfam" id="PF10531">
    <property type="entry name" value="SLBB"/>
    <property type="match status" value="1"/>
</dbReference>
<sequence>MKMKTFKQGLHLLEKKELSEEKKIKRISFPSRVILPLSQHTGAPCEALVKKGDVVKEGEKIADSSSFVSSPIHASISGKVSSIEKMPHPLGGEVTSIIIEREADDERRVWDKVAVPFMAQLSNESDRYKNEREDADESTEENKVKSEVDISSLEPTEIRSKIREAGIVGLGGAAFPTHVKLSPPEDKPIEAVILNGCECEPYLTSDHRLMLERADDCIYGLKVIMKALGAKSGYVGIENSKPGAVALFREKLKEEDNIEVVSLKTKYPQGGEKMLIKAILNREVPSLVSNGTTSRAGLPLDVGVVVNNVGTAVAIAEAIKWDKPLLERVVTVTGGAVKNSSNLLVPLGTSFSHLIDECGGLKKKASKVIMGGPMMGISQYSLEVPVIKGTSGILVLTRKETLFKEEGPCIKCSQCIDYCPMGLLPTTLARLAKKERWDSLKDYNIMDCIECGCCTYVCPSKIPLVHYIKLGKLQVQKGTTSRA</sequence>
<dbReference type="HAMAP" id="MF_00461">
    <property type="entry name" value="RsxC_RnfC"/>
    <property type="match status" value="1"/>
</dbReference>
<dbReference type="GO" id="GO:0009055">
    <property type="term" value="F:electron transfer activity"/>
    <property type="evidence" value="ECO:0007669"/>
    <property type="project" value="InterPro"/>
</dbReference>
<dbReference type="InterPro" id="IPR017900">
    <property type="entry name" value="4Fe4S_Fe_S_CS"/>
</dbReference>
<comment type="cofactor">
    <cofactor evidence="8">
        <name>[4Fe-4S] cluster</name>
        <dbReference type="ChEBI" id="CHEBI:49883"/>
    </cofactor>
    <text evidence="8">Binds 2 [4Fe-4S] clusters per subunit.</text>
</comment>
<dbReference type="NCBIfam" id="NF003454">
    <property type="entry name" value="PRK05035.1"/>
    <property type="match status" value="1"/>
</dbReference>
<feature type="binding site" evidence="8">
    <location>
        <position position="409"/>
    </location>
    <ligand>
        <name>[4Fe-4S] cluster</name>
        <dbReference type="ChEBI" id="CHEBI:49883"/>
        <label>1</label>
    </ligand>
</feature>
<evidence type="ECO:0000256" key="2">
    <source>
        <dbReference type="ARBA" id="ARBA00022485"/>
    </source>
</evidence>
<keyword evidence="3 8" id="KW-0479">Metal-binding</keyword>
<comment type="similarity">
    <text evidence="8">Belongs to the 4Fe4S bacterial-type ferredoxin family. RnfC subfamily.</text>
</comment>
<dbReference type="InterPro" id="IPR017896">
    <property type="entry name" value="4Fe4S_Fe-S-bd"/>
</dbReference>
<protein>
    <recommendedName>
        <fullName evidence="8">Ion-translocating oxidoreductase complex subunit C</fullName>
        <ecNumber evidence="8">7.-.-.-</ecNumber>
    </recommendedName>
    <alternativeName>
        <fullName evidence="8">Rnf electron transport complex subunit C</fullName>
    </alternativeName>
</protein>
<dbReference type="Gene3D" id="3.30.70.20">
    <property type="match status" value="1"/>
</dbReference>
<feature type="binding site" evidence="8">
    <location>
        <position position="451"/>
    </location>
    <ligand>
        <name>[4Fe-4S] cluster</name>
        <dbReference type="ChEBI" id="CHEBI:49883"/>
        <label>2</label>
    </ligand>
</feature>
<keyword evidence="2 8" id="KW-0004">4Fe-4S</keyword>
<dbReference type="Gene3D" id="3.40.50.11540">
    <property type="entry name" value="NADH-ubiquinone oxidoreductase 51kDa subunit"/>
    <property type="match status" value="1"/>
</dbReference>
<dbReference type="InterPro" id="IPR026902">
    <property type="entry name" value="RnfC_N"/>
</dbReference>
<dbReference type="Gene3D" id="3.10.20.600">
    <property type="match status" value="1"/>
</dbReference>
<dbReference type="InterPro" id="IPR010208">
    <property type="entry name" value="Ion_transpt_RnfC/RsxC"/>
</dbReference>
<dbReference type="Pfam" id="PF01512">
    <property type="entry name" value="Complex1_51K"/>
    <property type="match status" value="1"/>
</dbReference>
<comment type="subunit">
    <text evidence="8">The complex is composed of six subunits: RnfA, RnfB, RnfC, RnfD, RnfE and RnfG.</text>
</comment>
<evidence type="ECO:0000256" key="8">
    <source>
        <dbReference type="HAMAP-Rule" id="MF_00461"/>
    </source>
</evidence>
<evidence type="ECO:0000313" key="11">
    <source>
        <dbReference type="EMBL" id="TET10344.1"/>
    </source>
</evidence>
<feature type="binding site" evidence="8">
    <location>
        <position position="412"/>
    </location>
    <ligand>
        <name>[4Fe-4S] cluster</name>
        <dbReference type="ChEBI" id="CHEBI:49883"/>
        <label>1</label>
    </ligand>
</feature>
<organism evidence="11 12">
    <name type="scientific">Aerophobetes bacterium</name>
    <dbReference type="NCBI Taxonomy" id="2030807"/>
    <lineage>
        <taxon>Bacteria</taxon>
        <taxon>Candidatus Aerophobota</taxon>
    </lineage>
</organism>
<keyword evidence="4 8" id="KW-0677">Repeat</keyword>
<dbReference type="Pfam" id="PF13375">
    <property type="entry name" value="RnfC_N"/>
    <property type="match status" value="1"/>
</dbReference>
<feature type="region of interest" description="Disordered" evidence="9">
    <location>
        <begin position="124"/>
        <end position="150"/>
    </location>
</feature>
<evidence type="ECO:0000256" key="5">
    <source>
        <dbReference type="ARBA" id="ARBA00022982"/>
    </source>
</evidence>
<comment type="caution">
    <text evidence="11">The sequence shown here is derived from an EMBL/GenBank/DDBJ whole genome shotgun (WGS) entry which is preliminary data.</text>
</comment>
<evidence type="ECO:0000256" key="4">
    <source>
        <dbReference type="ARBA" id="ARBA00022737"/>
    </source>
</evidence>
<feature type="domain" description="4Fe-4S ferredoxin-type" evidence="10">
    <location>
        <begin position="399"/>
        <end position="429"/>
    </location>
</feature>
<keyword evidence="1 8" id="KW-0813">Transport</keyword>
<dbReference type="GO" id="GO:0005886">
    <property type="term" value="C:plasma membrane"/>
    <property type="evidence" value="ECO:0007669"/>
    <property type="project" value="UniProtKB-SubCell"/>
</dbReference>
<dbReference type="NCBIfam" id="TIGR01945">
    <property type="entry name" value="rnfC"/>
    <property type="match status" value="1"/>
</dbReference>
<comment type="subcellular location">
    <subcellularLocation>
        <location evidence="8">Cell membrane</location>
        <topology evidence="8">Peripheral membrane protein</topology>
    </subcellularLocation>
</comment>
<dbReference type="PROSITE" id="PS00198">
    <property type="entry name" value="4FE4S_FER_1"/>
    <property type="match status" value="1"/>
</dbReference>
<feature type="binding site" evidence="8">
    <location>
        <position position="448"/>
    </location>
    <ligand>
        <name>[4Fe-4S] cluster</name>
        <dbReference type="ChEBI" id="CHEBI:49883"/>
        <label>2</label>
    </ligand>
</feature>
<evidence type="ECO:0000256" key="3">
    <source>
        <dbReference type="ARBA" id="ARBA00022723"/>
    </source>
</evidence>
<dbReference type="EMBL" id="SOKJ01000230">
    <property type="protein sequence ID" value="TET10344.1"/>
    <property type="molecule type" value="Genomic_DNA"/>
</dbReference>
<keyword evidence="8" id="KW-1003">Cell membrane</keyword>
<dbReference type="GO" id="GO:0046872">
    <property type="term" value="F:metal ion binding"/>
    <property type="evidence" value="ECO:0007669"/>
    <property type="project" value="UniProtKB-KW"/>
</dbReference>
<feature type="binding site" evidence="8">
    <location>
        <position position="419"/>
    </location>
    <ligand>
        <name>[4Fe-4S] cluster</name>
        <dbReference type="ChEBI" id="CHEBI:49883"/>
        <label>2</label>
    </ligand>
</feature>
<dbReference type="InterPro" id="IPR019554">
    <property type="entry name" value="Soluble_ligand-bd"/>
</dbReference>
<dbReference type="AlphaFoldDB" id="A0A523RX46"/>
<feature type="binding site" evidence="8">
    <location>
        <position position="458"/>
    </location>
    <ligand>
        <name>[4Fe-4S] cluster</name>
        <dbReference type="ChEBI" id="CHEBI:49883"/>
        <label>1</label>
    </ligand>
</feature>
<accession>A0A523RX46</accession>
<dbReference type="PANTHER" id="PTHR43034:SF2">
    <property type="entry name" value="ION-TRANSLOCATING OXIDOREDUCTASE COMPLEX SUBUNIT C"/>
    <property type="match status" value="1"/>
</dbReference>
<gene>
    <name evidence="11" type="primary">rsxC</name>
    <name evidence="8" type="synonym">rnfC</name>
    <name evidence="11" type="ORF">E3J84_04105</name>
</gene>
<keyword evidence="6 8" id="KW-0408">Iron</keyword>